<dbReference type="Proteomes" id="UP000051264">
    <property type="component" value="Unassembled WGS sequence"/>
</dbReference>
<feature type="chain" id="PRO_5038454535" description="PepSY domain-containing protein" evidence="1">
    <location>
        <begin position="21"/>
        <end position="110"/>
    </location>
</feature>
<dbReference type="AlphaFoldDB" id="A0A0R1RX23"/>
<organism evidence="2 3">
    <name type="scientific">Latilactobacillus fuchuensis DSM 14340 = JCM 11249</name>
    <dbReference type="NCBI Taxonomy" id="1423747"/>
    <lineage>
        <taxon>Bacteria</taxon>
        <taxon>Bacillati</taxon>
        <taxon>Bacillota</taxon>
        <taxon>Bacilli</taxon>
        <taxon>Lactobacillales</taxon>
        <taxon>Lactobacillaceae</taxon>
        <taxon>Latilactobacillus</taxon>
    </lineage>
</organism>
<accession>A0A0R1RX23</accession>
<dbReference type="OrthoDB" id="2989832at2"/>
<dbReference type="RefSeq" id="WP_025083070.1">
    <property type="nucleotide sequence ID" value="NZ_AZEX01000015.1"/>
</dbReference>
<evidence type="ECO:0000313" key="2">
    <source>
        <dbReference type="EMBL" id="KRL61584.1"/>
    </source>
</evidence>
<dbReference type="eggNOG" id="COG5584">
    <property type="taxonomic scope" value="Bacteria"/>
</dbReference>
<keyword evidence="1" id="KW-0732">Signal</keyword>
<dbReference type="PATRIC" id="fig|1423747.3.peg.565"/>
<dbReference type="EMBL" id="AZEX01000015">
    <property type="protein sequence ID" value="KRL61584.1"/>
    <property type="molecule type" value="Genomic_DNA"/>
</dbReference>
<name>A0A0R1RX23_9LACO</name>
<feature type="signal peptide" evidence="1">
    <location>
        <begin position="1"/>
        <end position="20"/>
    </location>
</feature>
<sequence length="110" mass="12286">MKKHSSVVKYLLTGFGLALATTISARQYKNQQKAIKLNQILEDVKAGLKHEGQIVGAWIEESPHLFSQNKRTFPVYQGGVITEQSNGTNQFHFKVDAKTGVVIEFSQLQP</sequence>
<evidence type="ECO:0008006" key="4">
    <source>
        <dbReference type="Google" id="ProtNLM"/>
    </source>
</evidence>
<reference evidence="2 3" key="1">
    <citation type="journal article" date="2015" name="Genome Announc.">
        <title>Expanding the biotechnology potential of lactobacilli through comparative genomics of 213 strains and associated genera.</title>
        <authorList>
            <person name="Sun Z."/>
            <person name="Harris H.M."/>
            <person name="McCann A."/>
            <person name="Guo C."/>
            <person name="Argimon S."/>
            <person name="Zhang W."/>
            <person name="Yang X."/>
            <person name="Jeffery I.B."/>
            <person name="Cooney J.C."/>
            <person name="Kagawa T.F."/>
            <person name="Liu W."/>
            <person name="Song Y."/>
            <person name="Salvetti E."/>
            <person name="Wrobel A."/>
            <person name="Rasinkangas P."/>
            <person name="Parkhill J."/>
            <person name="Rea M.C."/>
            <person name="O'Sullivan O."/>
            <person name="Ritari J."/>
            <person name="Douillard F.P."/>
            <person name="Paul Ross R."/>
            <person name="Yang R."/>
            <person name="Briner A.E."/>
            <person name="Felis G.E."/>
            <person name="de Vos W.M."/>
            <person name="Barrangou R."/>
            <person name="Klaenhammer T.R."/>
            <person name="Caufield P.W."/>
            <person name="Cui Y."/>
            <person name="Zhang H."/>
            <person name="O'Toole P.W."/>
        </authorList>
    </citation>
    <scope>NUCLEOTIDE SEQUENCE [LARGE SCALE GENOMIC DNA]</scope>
    <source>
        <strain evidence="2 3">DSM 14340</strain>
    </source>
</reference>
<proteinExistence type="predicted"/>
<dbReference type="STRING" id="1423747.FC69_GL000553"/>
<gene>
    <name evidence="2" type="ORF">FC69_GL000553</name>
</gene>
<protein>
    <recommendedName>
        <fullName evidence="4">PepSY domain-containing protein</fullName>
    </recommendedName>
</protein>
<evidence type="ECO:0000313" key="3">
    <source>
        <dbReference type="Proteomes" id="UP000051264"/>
    </source>
</evidence>
<evidence type="ECO:0000256" key="1">
    <source>
        <dbReference type="SAM" id="SignalP"/>
    </source>
</evidence>
<comment type="caution">
    <text evidence="2">The sequence shown here is derived from an EMBL/GenBank/DDBJ whole genome shotgun (WGS) entry which is preliminary data.</text>
</comment>